<dbReference type="InterPro" id="IPR018791">
    <property type="entry name" value="UV_resistance/autophagy_Atg14"/>
</dbReference>
<dbReference type="OrthoDB" id="16772at2759"/>
<organism evidence="5 6">
    <name type="scientific">Aspergillus tanneri</name>
    <dbReference type="NCBI Taxonomy" id="1220188"/>
    <lineage>
        <taxon>Eukaryota</taxon>
        <taxon>Fungi</taxon>
        <taxon>Dikarya</taxon>
        <taxon>Ascomycota</taxon>
        <taxon>Pezizomycotina</taxon>
        <taxon>Eurotiomycetes</taxon>
        <taxon>Eurotiomycetidae</taxon>
        <taxon>Eurotiales</taxon>
        <taxon>Aspergillaceae</taxon>
        <taxon>Aspergillus</taxon>
        <taxon>Aspergillus subgen. Circumdati</taxon>
    </lineage>
</organism>
<proteinExistence type="inferred from homology"/>
<evidence type="ECO:0000256" key="4">
    <source>
        <dbReference type="SAM" id="Coils"/>
    </source>
</evidence>
<evidence type="ECO:0000256" key="3">
    <source>
        <dbReference type="ARBA" id="ARBA00023054"/>
    </source>
</evidence>
<dbReference type="RefSeq" id="XP_033421552.1">
    <property type="nucleotide sequence ID" value="XM_033575697.1"/>
</dbReference>
<comment type="caution">
    <text evidence="5">The sequence shown here is derived from an EMBL/GenBank/DDBJ whole genome shotgun (WGS) entry which is preliminary data.</text>
</comment>
<dbReference type="EMBL" id="QUQM01000008">
    <property type="protein sequence ID" value="KAA8642190.1"/>
    <property type="molecule type" value="Genomic_DNA"/>
</dbReference>
<dbReference type="AlphaFoldDB" id="A0A5M9M9N0"/>
<evidence type="ECO:0000313" key="5">
    <source>
        <dbReference type="EMBL" id="KAA8642190.1"/>
    </source>
</evidence>
<keyword evidence="3 4" id="KW-0175">Coiled coil</keyword>
<reference evidence="5 6" key="1">
    <citation type="submission" date="2019-08" db="EMBL/GenBank/DDBJ databases">
        <title>The genome sequence of a newly discovered highly antifungal drug resistant Aspergillus species, Aspergillus tanneri NIH 1004.</title>
        <authorList>
            <person name="Mounaud S."/>
            <person name="Singh I."/>
            <person name="Joardar V."/>
            <person name="Pakala S."/>
            <person name="Pakala S."/>
            <person name="Venepally P."/>
            <person name="Chung J.K."/>
            <person name="Losada L."/>
            <person name="Nierman W.C."/>
        </authorList>
    </citation>
    <scope>NUCLEOTIDE SEQUENCE [LARGE SCALE GENOMIC DNA]</scope>
    <source>
        <strain evidence="5 6">NIH1004</strain>
    </source>
</reference>
<feature type="coiled-coil region" evidence="4">
    <location>
        <begin position="57"/>
        <end position="115"/>
    </location>
</feature>
<accession>A0A5M9M9N0</accession>
<protein>
    <recommendedName>
        <fullName evidence="2">Autophagy-related protein 14</fullName>
    </recommendedName>
</protein>
<gene>
    <name evidence="5" type="ORF">ATNIH1004_011131</name>
</gene>
<dbReference type="GO" id="GO:0005737">
    <property type="term" value="C:cytoplasm"/>
    <property type="evidence" value="ECO:0007669"/>
    <property type="project" value="UniProtKB-ARBA"/>
</dbReference>
<dbReference type="GeneID" id="54333832"/>
<sequence length="215" mass="24834">MSCHVCSRAPTSHIQYFCPICARNRLYQLHNENVRILIESESIARQIEDAVKIGNYRDVLSDKYEKLSNNNKDTQLKFWIKQTISNQQSKSFPRAKILAIQVEKLRLEIENKRLEISQRKLALKRRYSDAESAKYQLVEREAAILAGVQNSTKRTDHLWHSQHSKTAEARIFLCREAANIYGLCQVAKKKNGEFKETYCIGGVSICNLKDMNGKL</sequence>
<dbReference type="GO" id="GO:0032991">
    <property type="term" value="C:protein-containing complex"/>
    <property type="evidence" value="ECO:0007669"/>
    <property type="project" value="UniProtKB-ARBA"/>
</dbReference>
<evidence type="ECO:0000256" key="2">
    <source>
        <dbReference type="ARBA" id="ARBA00013807"/>
    </source>
</evidence>
<dbReference type="Proteomes" id="UP000324241">
    <property type="component" value="Unassembled WGS sequence"/>
</dbReference>
<evidence type="ECO:0000256" key="1">
    <source>
        <dbReference type="ARBA" id="ARBA00009574"/>
    </source>
</evidence>
<evidence type="ECO:0000313" key="6">
    <source>
        <dbReference type="Proteomes" id="UP000324241"/>
    </source>
</evidence>
<dbReference type="Pfam" id="PF10186">
    <property type="entry name" value="ATG14"/>
    <property type="match status" value="1"/>
</dbReference>
<comment type="similarity">
    <text evidence="1">Belongs to the ATG14 family.</text>
</comment>
<name>A0A5M9M9N0_9EURO</name>